<dbReference type="Proteomes" id="UP000276133">
    <property type="component" value="Unassembled WGS sequence"/>
</dbReference>
<dbReference type="AlphaFoldDB" id="A0A3M7SK96"/>
<gene>
    <name evidence="1" type="ORF">BpHYR1_003205</name>
</gene>
<evidence type="ECO:0000313" key="2">
    <source>
        <dbReference type="Proteomes" id="UP000276133"/>
    </source>
</evidence>
<comment type="caution">
    <text evidence="1">The sequence shown here is derived from an EMBL/GenBank/DDBJ whole genome shotgun (WGS) entry which is preliminary data.</text>
</comment>
<keyword evidence="2" id="KW-1185">Reference proteome</keyword>
<dbReference type="EMBL" id="REGN01001226">
    <property type="protein sequence ID" value="RNA36159.1"/>
    <property type="molecule type" value="Genomic_DNA"/>
</dbReference>
<evidence type="ECO:0000313" key="1">
    <source>
        <dbReference type="EMBL" id="RNA36159.1"/>
    </source>
</evidence>
<accession>A0A3M7SK96</accession>
<organism evidence="1 2">
    <name type="scientific">Brachionus plicatilis</name>
    <name type="common">Marine rotifer</name>
    <name type="synonym">Brachionus muelleri</name>
    <dbReference type="NCBI Taxonomy" id="10195"/>
    <lineage>
        <taxon>Eukaryota</taxon>
        <taxon>Metazoa</taxon>
        <taxon>Spiralia</taxon>
        <taxon>Gnathifera</taxon>
        <taxon>Rotifera</taxon>
        <taxon>Eurotatoria</taxon>
        <taxon>Monogononta</taxon>
        <taxon>Pseudotrocha</taxon>
        <taxon>Ploima</taxon>
        <taxon>Brachionidae</taxon>
        <taxon>Brachionus</taxon>
    </lineage>
</organism>
<name>A0A3M7SK96_BRAPC</name>
<reference evidence="1 2" key="1">
    <citation type="journal article" date="2018" name="Sci. Rep.">
        <title>Genomic signatures of local adaptation to the degree of environmental predictability in rotifers.</title>
        <authorList>
            <person name="Franch-Gras L."/>
            <person name="Hahn C."/>
            <person name="Garcia-Roger E.M."/>
            <person name="Carmona M.J."/>
            <person name="Serra M."/>
            <person name="Gomez A."/>
        </authorList>
    </citation>
    <scope>NUCLEOTIDE SEQUENCE [LARGE SCALE GENOMIC DNA]</scope>
    <source>
        <strain evidence="1">HYR1</strain>
    </source>
</reference>
<sequence>MPSLNQAEKNFAIRFKNFLSLVRIFYGPKSLKQIIKFTVLTATFVYKVKHNTNHFYEFYTQTFGLTCLRALNYGPTSFRGSPQLRSLRDK</sequence>
<protein>
    <submittedName>
        <fullName evidence="1">Uncharacterized protein</fullName>
    </submittedName>
</protein>
<proteinExistence type="predicted"/>